<dbReference type="GO" id="GO:0098797">
    <property type="term" value="C:plasma membrane protein complex"/>
    <property type="evidence" value="ECO:0007669"/>
    <property type="project" value="TreeGrafter"/>
</dbReference>
<evidence type="ECO:0000313" key="13">
    <source>
        <dbReference type="Proteomes" id="UP000249130"/>
    </source>
</evidence>
<evidence type="ECO:0000256" key="10">
    <source>
        <dbReference type="SAM" id="MobiDB-lite"/>
    </source>
</evidence>
<evidence type="ECO:0000256" key="9">
    <source>
        <dbReference type="ARBA" id="ARBA00023136"/>
    </source>
</evidence>
<comment type="similarity">
    <text evidence="2">Belongs to the TonB family.</text>
</comment>
<feature type="region of interest" description="Disordered" evidence="10">
    <location>
        <begin position="169"/>
        <end position="192"/>
    </location>
</feature>
<keyword evidence="5" id="KW-0997">Cell inner membrane</keyword>
<sequence length="192" mass="19420">MAAPADTPADTPPADTPPVATAPPEPIPAPVTETAALPPAPAAAAPRKPAPAPARAAEKPRPAVRPPATAKPRGENGKDTRVAVAAPSAGASGLGIGRSDAHSNYPGLVAAHLARFKRFPAEARQQGNGGVATVRFMLDGGGRVTSVALVAGSGNPALDRESVEVVRRASPFPAPPDGRPRGFSQPIRFNVR</sequence>
<protein>
    <recommendedName>
        <fullName evidence="11">TonB C-terminal domain-containing protein</fullName>
    </recommendedName>
</protein>
<evidence type="ECO:0000256" key="5">
    <source>
        <dbReference type="ARBA" id="ARBA00022519"/>
    </source>
</evidence>
<keyword evidence="13" id="KW-1185">Reference proteome</keyword>
<keyword evidence="7" id="KW-0653">Protein transport</keyword>
<evidence type="ECO:0000256" key="7">
    <source>
        <dbReference type="ARBA" id="ARBA00022927"/>
    </source>
</evidence>
<dbReference type="GO" id="GO:0031992">
    <property type="term" value="F:energy transducer activity"/>
    <property type="evidence" value="ECO:0007669"/>
    <property type="project" value="TreeGrafter"/>
</dbReference>
<dbReference type="NCBIfam" id="TIGR01352">
    <property type="entry name" value="tonB_Cterm"/>
    <property type="match status" value="1"/>
</dbReference>
<reference evidence="12 13" key="1">
    <citation type="submission" date="2017-07" db="EMBL/GenBank/DDBJ databases">
        <title>Draft Genome Sequences of Select Purple Nonsulfur Bacteria.</title>
        <authorList>
            <person name="Lasarre B."/>
            <person name="Mckinlay J.B."/>
        </authorList>
    </citation>
    <scope>NUCLEOTIDE SEQUENCE [LARGE SCALE GENOMIC DNA]</scope>
    <source>
        <strain evidence="12 13">DSM 5909</strain>
    </source>
</reference>
<dbReference type="Gene3D" id="3.30.1150.10">
    <property type="match status" value="1"/>
</dbReference>
<evidence type="ECO:0000256" key="2">
    <source>
        <dbReference type="ARBA" id="ARBA00006555"/>
    </source>
</evidence>
<evidence type="ECO:0000256" key="8">
    <source>
        <dbReference type="ARBA" id="ARBA00022989"/>
    </source>
</evidence>
<dbReference type="PANTHER" id="PTHR33446">
    <property type="entry name" value="PROTEIN TONB-RELATED"/>
    <property type="match status" value="1"/>
</dbReference>
<feature type="domain" description="TonB C-terminal" evidence="11">
    <location>
        <begin position="104"/>
        <end position="192"/>
    </location>
</feature>
<evidence type="ECO:0000256" key="4">
    <source>
        <dbReference type="ARBA" id="ARBA00022475"/>
    </source>
</evidence>
<dbReference type="Proteomes" id="UP000249130">
    <property type="component" value="Unassembled WGS sequence"/>
</dbReference>
<dbReference type="InterPro" id="IPR006260">
    <property type="entry name" value="TonB/TolA_C"/>
</dbReference>
<evidence type="ECO:0000259" key="11">
    <source>
        <dbReference type="PROSITE" id="PS52015"/>
    </source>
</evidence>
<dbReference type="PANTHER" id="PTHR33446:SF2">
    <property type="entry name" value="PROTEIN TONB"/>
    <property type="match status" value="1"/>
</dbReference>
<feature type="compositionally biased region" description="Pro residues" evidence="10">
    <location>
        <begin position="10"/>
        <end position="29"/>
    </location>
</feature>
<organism evidence="12 13">
    <name type="scientific">Rhodoplanes roseus</name>
    <dbReference type="NCBI Taxonomy" id="29409"/>
    <lineage>
        <taxon>Bacteria</taxon>
        <taxon>Pseudomonadati</taxon>
        <taxon>Pseudomonadota</taxon>
        <taxon>Alphaproteobacteria</taxon>
        <taxon>Hyphomicrobiales</taxon>
        <taxon>Nitrobacteraceae</taxon>
        <taxon>Rhodoplanes</taxon>
    </lineage>
</organism>
<keyword evidence="4" id="KW-1003">Cell membrane</keyword>
<dbReference type="PROSITE" id="PS52015">
    <property type="entry name" value="TONB_CTD"/>
    <property type="match status" value="1"/>
</dbReference>
<keyword evidence="3" id="KW-0813">Transport</keyword>
<dbReference type="EMBL" id="NPEX01000044">
    <property type="protein sequence ID" value="RAI44448.1"/>
    <property type="molecule type" value="Genomic_DNA"/>
</dbReference>
<feature type="compositionally biased region" description="Low complexity" evidence="10">
    <location>
        <begin position="30"/>
        <end position="47"/>
    </location>
</feature>
<dbReference type="InterPro" id="IPR037682">
    <property type="entry name" value="TonB_C"/>
</dbReference>
<comment type="caution">
    <text evidence="12">The sequence shown here is derived from an EMBL/GenBank/DDBJ whole genome shotgun (WGS) entry which is preliminary data.</text>
</comment>
<gene>
    <name evidence="12" type="ORF">CH341_08965</name>
</gene>
<evidence type="ECO:0000256" key="1">
    <source>
        <dbReference type="ARBA" id="ARBA00004383"/>
    </source>
</evidence>
<feature type="compositionally biased region" description="Low complexity" evidence="10">
    <location>
        <begin position="82"/>
        <end position="91"/>
    </location>
</feature>
<dbReference type="InterPro" id="IPR051045">
    <property type="entry name" value="TonB-dependent_transducer"/>
</dbReference>
<keyword evidence="8" id="KW-1133">Transmembrane helix</keyword>
<proteinExistence type="inferred from homology"/>
<keyword evidence="6" id="KW-0812">Transmembrane</keyword>
<dbReference type="Pfam" id="PF03544">
    <property type="entry name" value="TonB_C"/>
    <property type="match status" value="1"/>
</dbReference>
<feature type="compositionally biased region" description="Basic and acidic residues" evidence="10">
    <location>
        <begin position="72"/>
        <end position="81"/>
    </location>
</feature>
<name>A0A327L9P6_9BRAD</name>
<evidence type="ECO:0000256" key="3">
    <source>
        <dbReference type="ARBA" id="ARBA00022448"/>
    </source>
</evidence>
<evidence type="ECO:0000313" key="12">
    <source>
        <dbReference type="EMBL" id="RAI44448.1"/>
    </source>
</evidence>
<comment type="subcellular location">
    <subcellularLocation>
        <location evidence="1">Cell inner membrane</location>
        <topology evidence="1">Single-pass membrane protein</topology>
        <orientation evidence="1">Periplasmic side</orientation>
    </subcellularLocation>
</comment>
<dbReference type="SUPFAM" id="SSF74653">
    <property type="entry name" value="TolA/TonB C-terminal domain"/>
    <property type="match status" value="1"/>
</dbReference>
<dbReference type="AlphaFoldDB" id="A0A327L9P6"/>
<feature type="region of interest" description="Disordered" evidence="10">
    <location>
        <begin position="1"/>
        <end position="96"/>
    </location>
</feature>
<evidence type="ECO:0000256" key="6">
    <source>
        <dbReference type="ARBA" id="ARBA00022692"/>
    </source>
</evidence>
<keyword evidence="9" id="KW-0472">Membrane</keyword>
<dbReference type="GO" id="GO:0055085">
    <property type="term" value="P:transmembrane transport"/>
    <property type="evidence" value="ECO:0007669"/>
    <property type="project" value="InterPro"/>
</dbReference>
<accession>A0A327L9P6</accession>
<dbReference type="GO" id="GO:0015031">
    <property type="term" value="P:protein transport"/>
    <property type="evidence" value="ECO:0007669"/>
    <property type="project" value="UniProtKB-KW"/>
</dbReference>